<evidence type="ECO:0008006" key="6">
    <source>
        <dbReference type="Google" id="ProtNLM"/>
    </source>
</evidence>
<dbReference type="Proteomes" id="UP000262582">
    <property type="component" value="Chromosome"/>
</dbReference>
<dbReference type="Proteomes" id="UP000290588">
    <property type="component" value="Unassembled WGS sequence"/>
</dbReference>
<organism evidence="3 5">
    <name type="scientific">Arcobacter ellisii</name>
    <dbReference type="NCBI Taxonomy" id="913109"/>
    <lineage>
        <taxon>Bacteria</taxon>
        <taxon>Pseudomonadati</taxon>
        <taxon>Campylobacterota</taxon>
        <taxon>Epsilonproteobacteria</taxon>
        <taxon>Campylobacterales</taxon>
        <taxon>Arcobacteraceae</taxon>
        <taxon>Arcobacter</taxon>
    </lineage>
</organism>
<dbReference type="KEGG" id="aell:AELL_0245"/>
<reference evidence="2 4" key="2">
    <citation type="submission" date="2018-08" db="EMBL/GenBank/DDBJ databases">
        <title>Complete genome of the Arcobacter ellisii type strain LMG 26155.</title>
        <authorList>
            <person name="Miller W.G."/>
            <person name="Yee E."/>
            <person name="Bono J.L."/>
        </authorList>
    </citation>
    <scope>NUCLEOTIDE SEQUENCE [LARGE SCALE GENOMIC DNA]</scope>
    <source>
        <strain evidence="2 4">LMG 26155</strain>
    </source>
</reference>
<dbReference type="AlphaFoldDB" id="A0A347U522"/>
<evidence type="ECO:0000313" key="4">
    <source>
        <dbReference type="Proteomes" id="UP000262582"/>
    </source>
</evidence>
<sequence>MSYDLLIPFGILLILVIYLIYSRNNFEKNITNLYEKKFEEWKKHSTIEESKTSHKKLVGLVFKTDYKITIEFLDENVESQLNRGKFEITKYKG</sequence>
<evidence type="ECO:0000313" key="3">
    <source>
        <dbReference type="EMBL" id="RXI33142.1"/>
    </source>
</evidence>
<evidence type="ECO:0000313" key="2">
    <source>
        <dbReference type="EMBL" id="AXX93950.1"/>
    </source>
</evidence>
<dbReference type="RefSeq" id="WP_118916196.1">
    <property type="nucleotide sequence ID" value="NZ_CP032097.1"/>
</dbReference>
<keyword evidence="1" id="KW-1133">Transmembrane helix</keyword>
<dbReference type="EMBL" id="NXIG01000001">
    <property type="protein sequence ID" value="RXI33142.1"/>
    <property type="molecule type" value="Genomic_DNA"/>
</dbReference>
<name>A0A347U522_9BACT</name>
<proteinExistence type="predicted"/>
<evidence type="ECO:0000256" key="1">
    <source>
        <dbReference type="SAM" id="Phobius"/>
    </source>
</evidence>
<keyword evidence="1" id="KW-0472">Membrane</keyword>
<gene>
    <name evidence="2" type="ORF">AELL_0245</name>
    <name evidence="3" type="ORF">CP962_01660</name>
</gene>
<dbReference type="EMBL" id="CP032097">
    <property type="protein sequence ID" value="AXX93950.1"/>
    <property type="molecule type" value="Genomic_DNA"/>
</dbReference>
<reference evidence="3 5" key="1">
    <citation type="submission" date="2017-09" db="EMBL/GenBank/DDBJ databases">
        <title>Genomics of the genus Arcobacter.</title>
        <authorList>
            <person name="Perez-Cataluna A."/>
            <person name="Figueras M.J."/>
            <person name="Salas-Masso N."/>
        </authorList>
    </citation>
    <scope>NUCLEOTIDE SEQUENCE [LARGE SCALE GENOMIC DNA]</scope>
    <source>
        <strain evidence="3 5">CECT 7837</strain>
    </source>
</reference>
<dbReference type="OrthoDB" id="5348308at2"/>
<accession>A0A347U522</accession>
<keyword evidence="1" id="KW-0812">Transmembrane</keyword>
<keyword evidence="4" id="KW-1185">Reference proteome</keyword>
<protein>
    <recommendedName>
        <fullName evidence="6">DUF3301 domain-containing protein</fullName>
    </recommendedName>
</protein>
<evidence type="ECO:0000313" key="5">
    <source>
        <dbReference type="Proteomes" id="UP000290588"/>
    </source>
</evidence>
<feature type="transmembrane region" description="Helical" evidence="1">
    <location>
        <begin position="6"/>
        <end position="21"/>
    </location>
</feature>